<dbReference type="EMBL" id="LIAE01006888">
    <property type="protein sequence ID" value="PAV84095.1"/>
    <property type="molecule type" value="Genomic_DNA"/>
</dbReference>
<keyword evidence="2" id="KW-1015">Disulfide bond</keyword>
<keyword evidence="1" id="KW-0677">Repeat</keyword>
<proteinExistence type="predicted"/>
<dbReference type="InterPro" id="IPR013783">
    <property type="entry name" value="Ig-like_fold"/>
</dbReference>
<comment type="caution">
    <text evidence="5">The sequence shown here is derived from an EMBL/GenBank/DDBJ whole genome shotgun (WGS) entry which is preliminary data.</text>
</comment>
<protein>
    <recommendedName>
        <fullName evidence="4">Ig-like domain-containing protein</fullName>
    </recommendedName>
</protein>
<dbReference type="InterPro" id="IPR036179">
    <property type="entry name" value="Ig-like_dom_sf"/>
</dbReference>
<dbReference type="Gene3D" id="2.60.40.10">
    <property type="entry name" value="Immunoglobulins"/>
    <property type="match status" value="3"/>
</dbReference>
<dbReference type="InterPro" id="IPR013098">
    <property type="entry name" value="Ig_I-set"/>
</dbReference>
<dbReference type="CDD" id="cd00063">
    <property type="entry name" value="FN3"/>
    <property type="match status" value="1"/>
</dbReference>
<dbReference type="SUPFAM" id="SSF48726">
    <property type="entry name" value="Immunoglobulin"/>
    <property type="match status" value="2"/>
</dbReference>
<evidence type="ECO:0000313" key="6">
    <source>
        <dbReference type="Proteomes" id="UP000218231"/>
    </source>
</evidence>
<accession>A0A2A2LDC4</accession>
<dbReference type="PANTHER" id="PTHR45080">
    <property type="entry name" value="CONTACTIN 5"/>
    <property type="match status" value="1"/>
</dbReference>
<dbReference type="SMART" id="SM00409">
    <property type="entry name" value="IG"/>
    <property type="match status" value="1"/>
</dbReference>
<evidence type="ECO:0000259" key="4">
    <source>
        <dbReference type="PROSITE" id="PS50835"/>
    </source>
</evidence>
<dbReference type="OrthoDB" id="6159398at2759"/>
<evidence type="ECO:0000313" key="5">
    <source>
        <dbReference type="EMBL" id="PAV84095.1"/>
    </source>
</evidence>
<dbReference type="InterPro" id="IPR003599">
    <property type="entry name" value="Ig_sub"/>
</dbReference>
<dbReference type="Pfam" id="PF07679">
    <property type="entry name" value="I-set"/>
    <property type="match status" value="1"/>
</dbReference>
<reference evidence="5 6" key="1">
    <citation type="journal article" date="2017" name="Curr. Biol.">
        <title>Genome architecture and evolution of a unichromosomal asexual nematode.</title>
        <authorList>
            <person name="Fradin H."/>
            <person name="Zegar C."/>
            <person name="Gutwein M."/>
            <person name="Lucas J."/>
            <person name="Kovtun M."/>
            <person name="Corcoran D."/>
            <person name="Baugh L.R."/>
            <person name="Kiontke K."/>
            <person name="Gunsalus K."/>
            <person name="Fitch D.H."/>
            <person name="Piano F."/>
        </authorList>
    </citation>
    <scope>NUCLEOTIDE SEQUENCE [LARGE SCALE GENOMIC DNA]</scope>
    <source>
        <strain evidence="5">PF1309</strain>
    </source>
</reference>
<dbReference type="PANTHER" id="PTHR45080:SF20">
    <property type="entry name" value="IG-LIKE DOMAIN-CONTAINING PROTEIN"/>
    <property type="match status" value="1"/>
</dbReference>
<dbReference type="GO" id="GO:0005886">
    <property type="term" value="C:plasma membrane"/>
    <property type="evidence" value="ECO:0007669"/>
    <property type="project" value="TreeGrafter"/>
</dbReference>
<dbReference type="InterPro" id="IPR007110">
    <property type="entry name" value="Ig-like_dom"/>
</dbReference>
<organism evidence="5 6">
    <name type="scientific">Diploscapter pachys</name>
    <dbReference type="NCBI Taxonomy" id="2018661"/>
    <lineage>
        <taxon>Eukaryota</taxon>
        <taxon>Metazoa</taxon>
        <taxon>Ecdysozoa</taxon>
        <taxon>Nematoda</taxon>
        <taxon>Chromadorea</taxon>
        <taxon>Rhabditida</taxon>
        <taxon>Rhabditina</taxon>
        <taxon>Rhabditomorpha</taxon>
        <taxon>Rhabditoidea</taxon>
        <taxon>Rhabditidae</taxon>
        <taxon>Diploscapter</taxon>
    </lineage>
</organism>
<sequence length="286" mass="31938">MPSDVVVSDTKLVFSKIAVTHMGMYRCEASNSAGKDSEQINLVVNEPTDNGTPEQAPWIKTELSFVPVKKGADVNISCSYDGLPIPQAEWFFNGYKINMNEKRFQHTAQYAKRDSSSSITILRVQGITEDAFGDYMCRASNSLGMNQATIHVSGRPGPPVLELDNADLTWKVQSYEPVDEYRVYYRPETQDEWNKYETVRVSKADNDGSDKWEHTISLMPFLETGQKYQLQVKAKNALGYGSFAKDYVTIEIPTNIKEAISSSSRLFAISSLCTAIASLLLALLMV</sequence>
<dbReference type="InterPro" id="IPR036116">
    <property type="entry name" value="FN3_sf"/>
</dbReference>
<dbReference type="GO" id="GO:0007156">
    <property type="term" value="P:homophilic cell adhesion via plasma membrane adhesion molecules"/>
    <property type="evidence" value="ECO:0007669"/>
    <property type="project" value="TreeGrafter"/>
</dbReference>
<evidence type="ECO:0000256" key="2">
    <source>
        <dbReference type="ARBA" id="ARBA00023157"/>
    </source>
</evidence>
<feature type="domain" description="Ig-like" evidence="4">
    <location>
        <begin position="57"/>
        <end position="153"/>
    </location>
</feature>
<dbReference type="Proteomes" id="UP000218231">
    <property type="component" value="Unassembled WGS sequence"/>
</dbReference>
<evidence type="ECO:0000256" key="1">
    <source>
        <dbReference type="ARBA" id="ARBA00022737"/>
    </source>
</evidence>
<keyword evidence="3" id="KW-0393">Immunoglobulin domain</keyword>
<dbReference type="InterPro" id="IPR050958">
    <property type="entry name" value="Cell_Adh-Cytoskel_Orgn"/>
</dbReference>
<dbReference type="GO" id="GO:0008046">
    <property type="term" value="F:axon guidance receptor activity"/>
    <property type="evidence" value="ECO:0007669"/>
    <property type="project" value="TreeGrafter"/>
</dbReference>
<dbReference type="GO" id="GO:0050808">
    <property type="term" value="P:synapse organization"/>
    <property type="evidence" value="ECO:0007669"/>
    <property type="project" value="TreeGrafter"/>
</dbReference>
<dbReference type="GO" id="GO:0043025">
    <property type="term" value="C:neuronal cell body"/>
    <property type="evidence" value="ECO:0007669"/>
    <property type="project" value="TreeGrafter"/>
</dbReference>
<dbReference type="InterPro" id="IPR003961">
    <property type="entry name" value="FN3_dom"/>
</dbReference>
<dbReference type="AlphaFoldDB" id="A0A2A2LDC4"/>
<dbReference type="SUPFAM" id="SSF49265">
    <property type="entry name" value="Fibronectin type III"/>
    <property type="match status" value="1"/>
</dbReference>
<dbReference type="STRING" id="2018661.A0A2A2LDC4"/>
<dbReference type="GO" id="GO:0030424">
    <property type="term" value="C:axon"/>
    <property type="evidence" value="ECO:0007669"/>
    <property type="project" value="TreeGrafter"/>
</dbReference>
<keyword evidence="6" id="KW-1185">Reference proteome</keyword>
<evidence type="ECO:0000256" key="3">
    <source>
        <dbReference type="ARBA" id="ARBA00023319"/>
    </source>
</evidence>
<name>A0A2A2LDC4_9BILA</name>
<gene>
    <name evidence="5" type="ORF">WR25_04304</name>
</gene>
<dbReference type="PROSITE" id="PS50835">
    <property type="entry name" value="IG_LIKE"/>
    <property type="match status" value="1"/>
</dbReference>
<dbReference type="FunFam" id="2.60.40.10:FF:000032">
    <property type="entry name" value="palladin isoform X1"/>
    <property type="match status" value="1"/>
</dbReference>